<sequence>MSIESVAEHFPLLVGNVMNGILECALLNASIPNAQIVAQDMGYFHTLLNFYKKSGSTLGSPVTEIDVSSLAPVEHSFSLNIAVDSVNGIGCSYLKESDEIRIRQGISRLHDTPSPSSPVPTQNASVSPSEGGDSTKNSESACFPSTAWVKLSNGSFAMMSEVQEGDMVLDGDGTYSKVLMFTHADSEVESEFVLLKTSIGSIVTSPLHYVYVNSELKSARYVKVGDMLSQVKGENTESISVEQVIEKKTLYLPGLYNPQTVSGNIVVFWDGDGVMASTYTESIPPVLAHILLAPLRWAERNFGTTFPALTRVFAKGDRRFSAAVVRALVAEAGSPRGPL</sequence>
<protein>
    <submittedName>
        <fullName evidence="3">Desert hedgehog protein B</fullName>
    </submittedName>
</protein>
<reference evidence="3 4" key="1">
    <citation type="journal article" date="2018" name="Mol. Biol. Evol.">
        <title>Analysis of the draft genome of the red seaweed Gracilariopsis chorda provides insights into genome size evolution in Rhodophyta.</title>
        <authorList>
            <person name="Lee J."/>
            <person name="Yang E.C."/>
            <person name="Graf L."/>
            <person name="Yang J.H."/>
            <person name="Qiu H."/>
            <person name="Zel Zion U."/>
            <person name="Chan C.X."/>
            <person name="Stephens T.G."/>
            <person name="Weber A.P.M."/>
            <person name="Boo G.H."/>
            <person name="Boo S.M."/>
            <person name="Kim K.M."/>
            <person name="Shin Y."/>
            <person name="Jung M."/>
            <person name="Lee S.J."/>
            <person name="Yim H.S."/>
            <person name="Lee J.H."/>
            <person name="Bhattacharya D."/>
            <person name="Yoon H.S."/>
        </authorList>
    </citation>
    <scope>NUCLEOTIDE SEQUENCE [LARGE SCALE GENOMIC DNA]</scope>
    <source>
        <strain evidence="3 4">SKKU-2015</strain>
        <tissue evidence="3">Whole body</tissue>
    </source>
</reference>
<dbReference type="Gene3D" id="2.170.16.10">
    <property type="entry name" value="Hedgehog/Intein (Hint) domain"/>
    <property type="match status" value="1"/>
</dbReference>
<accession>A0A2V3IMK3</accession>
<dbReference type="InterPro" id="IPR036844">
    <property type="entry name" value="Hint_dom_sf"/>
</dbReference>
<feature type="region of interest" description="Disordered" evidence="1">
    <location>
        <begin position="108"/>
        <end position="140"/>
    </location>
</feature>
<feature type="domain" description="Hint" evidence="2">
    <location>
        <begin position="140"/>
        <end position="232"/>
    </location>
</feature>
<dbReference type="PANTHER" id="PTHR11889">
    <property type="entry name" value="HEDGEHOG"/>
    <property type="match status" value="1"/>
</dbReference>
<dbReference type="OrthoDB" id="5212at2759"/>
<evidence type="ECO:0000313" key="4">
    <source>
        <dbReference type="Proteomes" id="UP000247409"/>
    </source>
</evidence>
<proteinExistence type="predicted"/>
<dbReference type="STRING" id="448386.A0A2V3IMK3"/>
<dbReference type="SMART" id="SM00306">
    <property type="entry name" value="HintN"/>
    <property type="match status" value="1"/>
</dbReference>
<dbReference type="GO" id="GO:0016540">
    <property type="term" value="P:protein autoprocessing"/>
    <property type="evidence" value="ECO:0007669"/>
    <property type="project" value="InterPro"/>
</dbReference>
<evidence type="ECO:0000259" key="2">
    <source>
        <dbReference type="SMART" id="SM00306"/>
    </source>
</evidence>
<feature type="compositionally biased region" description="Polar residues" evidence="1">
    <location>
        <begin position="119"/>
        <end position="140"/>
    </location>
</feature>
<dbReference type="Proteomes" id="UP000247409">
    <property type="component" value="Unassembled WGS sequence"/>
</dbReference>
<keyword evidence="4" id="KW-1185">Reference proteome</keyword>
<dbReference type="InterPro" id="IPR003587">
    <property type="entry name" value="Hint_dom_N"/>
</dbReference>
<gene>
    <name evidence="3" type="ORF">BWQ96_06974</name>
</gene>
<dbReference type="SUPFAM" id="SSF51294">
    <property type="entry name" value="Hedgehog/intein (Hint) domain"/>
    <property type="match status" value="1"/>
</dbReference>
<dbReference type="AlphaFoldDB" id="A0A2V3IMK3"/>
<dbReference type="InterPro" id="IPR050387">
    <property type="entry name" value="Hedgehog_Signaling"/>
</dbReference>
<evidence type="ECO:0000313" key="3">
    <source>
        <dbReference type="EMBL" id="PXF43277.1"/>
    </source>
</evidence>
<organism evidence="3 4">
    <name type="scientific">Gracilariopsis chorda</name>
    <dbReference type="NCBI Taxonomy" id="448386"/>
    <lineage>
        <taxon>Eukaryota</taxon>
        <taxon>Rhodophyta</taxon>
        <taxon>Florideophyceae</taxon>
        <taxon>Rhodymeniophycidae</taxon>
        <taxon>Gracilariales</taxon>
        <taxon>Gracilariaceae</taxon>
        <taxon>Gracilariopsis</taxon>
    </lineage>
</organism>
<dbReference type="Pfam" id="PF01079">
    <property type="entry name" value="Hint"/>
    <property type="match status" value="1"/>
</dbReference>
<dbReference type="CDD" id="cd00081">
    <property type="entry name" value="Hint"/>
    <property type="match status" value="1"/>
</dbReference>
<dbReference type="PANTHER" id="PTHR11889:SF31">
    <property type="entry name" value="PROTEIN HEDGEHOG"/>
    <property type="match status" value="1"/>
</dbReference>
<evidence type="ECO:0000256" key="1">
    <source>
        <dbReference type="SAM" id="MobiDB-lite"/>
    </source>
</evidence>
<dbReference type="EMBL" id="NBIV01000130">
    <property type="protein sequence ID" value="PXF43277.1"/>
    <property type="molecule type" value="Genomic_DNA"/>
</dbReference>
<dbReference type="InterPro" id="IPR001767">
    <property type="entry name" value="Hedgehog_Hint"/>
</dbReference>
<comment type="caution">
    <text evidence="3">The sequence shown here is derived from an EMBL/GenBank/DDBJ whole genome shotgun (WGS) entry which is preliminary data.</text>
</comment>
<name>A0A2V3IMK3_9FLOR</name>